<name>A0AAW8ULV5_ENTCA</name>
<dbReference type="Pfam" id="PF00358">
    <property type="entry name" value="PTS_EIIA_1"/>
    <property type="match status" value="1"/>
</dbReference>
<dbReference type="FunFam" id="2.70.70.10:FF:000001">
    <property type="entry name" value="PTS system glucose-specific IIA component"/>
    <property type="match status" value="1"/>
</dbReference>
<dbReference type="PROSITE" id="PS01035">
    <property type="entry name" value="PTS_EIIB_TYPE_1_CYS"/>
    <property type="match status" value="1"/>
</dbReference>
<keyword evidence="7 12" id="KW-0812">Transmembrane</keyword>
<evidence type="ECO:0000259" key="14">
    <source>
        <dbReference type="PROSITE" id="PS51098"/>
    </source>
</evidence>
<feature type="domain" description="PTS EIIC type-1" evidence="15">
    <location>
        <begin position="106"/>
        <end position="462"/>
    </location>
</feature>
<dbReference type="GO" id="GO:0005886">
    <property type="term" value="C:plasma membrane"/>
    <property type="evidence" value="ECO:0007669"/>
    <property type="project" value="UniProtKB-SubCell"/>
</dbReference>
<dbReference type="GO" id="GO:0008982">
    <property type="term" value="F:protein-N(PI)-phosphohistidine-sugar phosphotransferase activity"/>
    <property type="evidence" value="ECO:0007669"/>
    <property type="project" value="InterPro"/>
</dbReference>
<keyword evidence="2" id="KW-0813">Transport</keyword>
<dbReference type="InterPro" id="IPR001127">
    <property type="entry name" value="PTS_EIIA_1_perm"/>
</dbReference>
<dbReference type="Pfam" id="PF02378">
    <property type="entry name" value="PTS_EIIC"/>
    <property type="match status" value="1"/>
</dbReference>
<keyword evidence="8" id="KW-0418">Kinase</keyword>
<dbReference type="GO" id="GO:0016301">
    <property type="term" value="F:kinase activity"/>
    <property type="evidence" value="ECO:0007669"/>
    <property type="project" value="UniProtKB-KW"/>
</dbReference>
<dbReference type="GO" id="GO:0015771">
    <property type="term" value="P:trehalose transport"/>
    <property type="evidence" value="ECO:0007669"/>
    <property type="project" value="TreeGrafter"/>
</dbReference>
<dbReference type="EMBL" id="JARQDV010000001">
    <property type="protein sequence ID" value="MDT2963633.1"/>
    <property type="molecule type" value="Genomic_DNA"/>
</dbReference>
<feature type="transmembrane region" description="Helical" evidence="12">
    <location>
        <begin position="425"/>
        <end position="448"/>
    </location>
</feature>
<evidence type="ECO:0000256" key="3">
    <source>
        <dbReference type="ARBA" id="ARBA00022475"/>
    </source>
</evidence>
<feature type="transmembrane region" description="Helical" evidence="12">
    <location>
        <begin position="173"/>
        <end position="189"/>
    </location>
</feature>
<feature type="transmembrane region" description="Helical" evidence="12">
    <location>
        <begin position="285"/>
        <end position="307"/>
    </location>
</feature>
<evidence type="ECO:0000256" key="11">
    <source>
        <dbReference type="PROSITE-ProRule" id="PRU00421"/>
    </source>
</evidence>
<reference evidence="16" key="1">
    <citation type="submission" date="2023-03" db="EMBL/GenBank/DDBJ databases">
        <authorList>
            <person name="Shen W."/>
            <person name="Cai J."/>
        </authorList>
    </citation>
    <scope>NUCLEOTIDE SEQUENCE</scope>
    <source>
        <strain evidence="16">K72-2</strain>
    </source>
</reference>
<keyword evidence="4" id="KW-0762">Sugar transport</keyword>
<dbReference type="PROSITE" id="PS51103">
    <property type="entry name" value="PTS_EIIC_TYPE_1"/>
    <property type="match status" value="1"/>
</dbReference>
<evidence type="ECO:0000256" key="2">
    <source>
        <dbReference type="ARBA" id="ARBA00022448"/>
    </source>
</evidence>
<keyword evidence="9 12" id="KW-1133">Transmembrane helix</keyword>
<feature type="domain" description="PTS EIIB type-1" evidence="14">
    <location>
        <begin position="6"/>
        <end position="88"/>
    </location>
</feature>
<dbReference type="InterPro" id="IPR011055">
    <property type="entry name" value="Dup_hybrid_motif"/>
</dbReference>
<keyword evidence="5 16" id="KW-0808">Transferase</keyword>
<feature type="active site" description="Phosphocysteine intermediate; for EIIB activity" evidence="11">
    <location>
        <position position="28"/>
    </location>
</feature>
<evidence type="ECO:0000256" key="7">
    <source>
        <dbReference type="ARBA" id="ARBA00022692"/>
    </source>
</evidence>
<dbReference type="PROSITE" id="PS51093">
    <property type="entry name" value="PTS_EIIA_TYPE_1"/>
    <property type="match status" value="1"/>
</dbReference>
<dbReference type="PANTHER" id="PTHR30175:SF1">
    <property type="entry name" value="PTS SYSTEM ARBUTIN-, CELLOBIOSE-, AND SALICIN-SPECIFIC EIIBC COMPONENT-RELATED"/>
    <property type="match status" value="1"/>
</dbReference>
<dbReference type="InterPro" id="IPR013013">
    <property type="entry name" value="PTS_EIIC_1"/>
</dbReference>
<gene>
    <name evidence="16" type="ORF">P7I32_03375</name>
</gene>
<evidence type="ECO:0000313" key="17">
    <source>
        <dbReference type="Proteomes" id="UP001268896"/>
    </source>
</evidence>
<evidence type="ECO:0000256" key="1">
    <source>
        <dbReference type="ARBA" id="ARBA00004651"/>
    </source>
</evidence>
<accession>A0AAW8ULV5</accession>
<feature type="transmembrane region" description="Helical" evidence="12">
    <location>
        <begin position="382"/>
        <end position="405"/>
    </location>
</feature>
<dbReference type="EC" id="2.7.1.-" evidence="16"/>
<feature type="transmembrane region" description="Helical" evidence="12">
    <location>
        <begin position="248"/>
        <end position="273"/>
    </location>
</feature>
<evidence type="ECO:0000256" key="5">
    <source>
        <dbReference type="ARBA" id="ARBA00022679"/>
    </source>
</evidence>
<keyword evidence="10 12" id="KW-0472">Membrane</keyword>
<keyword evidence="6" id="KW-0598">Phosphotransferase system</keyword>
<dbReference type="SUPFAM" id="SSF51261">
    <property type="entry name" value="Duplicated hybrid motif"/>
    <property type="match status" value="1"/>
</dbReference>
<evidence type="ECO:0000256" key="12">
    <source>
        <dbReference type="SAM" id="Phobius"/>
    </source>
</evidence>
<dbReference type="Pfam" id="PF00367">
    <property type="entry name" value="PTS_EIIB"/>
    <property type="match status" value="1"/>
</dbReference>
<evidence type="ECO:0000256" key="10">
    <source>
        <dbReference type="ARBA" id="ARBA00023136"/>
    </source>
</evidence>
<comment type="caution">
    <text evidence="16">The sequence shown here is derived from an EMBL/GenBank/DDBJ whole genome shotgun (WGS) entry which is preliminary data.</text>
</comment>
<dbReference type="InterPro" id="IPR001996">
    <property type="entry name" value="PTS_IIB_1"/>
</dbReference>
<feature type="transmembrane region" description="Helical" evidence="12">
    <location>
        <begin position="209"/>
        <end position="228"/>
    </location>
</feature>
<dbReference type="NCBIfam" id="TIGR00830">
    <property type="entry name" value="PTBA"/>
    <property type="match status" value="1"/>
</dbReference>
<evidence type="ECO:0000256" key="8">
    <source>
        <dbReference type="ARBA" id="ARBA00022777"/>
    </source>
</evidence>
<dbReference type="PANTHER" id="PTHR30175">
    <property type="entry name" value="PHOSPHOTRANSFERASE SYSTEM TRANSPORT PROTEIN"/>
    <property type="match status" value="1"/>
</dbReference>
<dbReference type="Gene3D" id="2.70.70.10">
    <property type="entry name" value="Glucose Permease (Domain IIA)"/>
    <property type="match status" value="1"/>
</dbReference>
<dbReference type="InterPro" id="IPR003352">
    <property type="entry name" value="PTS_EIIC"/>
</dbReference>
<dbReference type="InterPro" id="IPR050558">
    <property type="entry name" value="PTS_Sugar-Specific_Components"/>
</dbReference>
<dbReference type="PROSITE" id="PS51098">
    <property type="entry name" value="PTS_EIIB_TYPE_1"/>
    <property type="match status" value="1"/>
</dbReference>
<keyword evidence="3" id="KW-1003">Cell membrane</keyword>
<dbReference type="RefSeq" id="WP_311903593.1">
    <property type="nucleotide sequence ID" value="NZ_JARQDV010000001.1"/>
</dbReference>
<dbReference type="GO" id="GO:0009401">
    <property type="term" value="P:phosphoenolpyruvate-dependent sugar phosphotransferase system"/>
    <property type="evidence" value="ECO:0007669"/>
    <property type="project" value="UniProtKB-KW"/>
</dbReference>
<evidence type="ECO:0000259" key="13">
    <source>
        <dbReference type="PROSITE" id="PS51093"/>
    </source>
</evidence>
<evidence type="ECO:0000259" key="15">
    <source>
        <dbReference type="PROSITE" id="PS51103"/>
    </source>
</evidence>
<evidence type="ECO:0000256" key="4">
    <source>
        <dbReference type="ARBA" id="ARBA00022597"/>
    </source>
</evidence>
<dbReference type="InterPro" id="IPR036878">
    <property type="entry name" value="Glu_permease_IIB"/>
</dbReference>
<proteinExistence type="predicted"/>
<sequence length="622" mass="67318">MVDKKKESVDKIIQSIGGEKNINAVYHCATRLRFQLKDTTQFNQAQAKEIPGVLGTKLTGDEVQFVIGGEVGNYYSTVINQYKITEKNSDEAADTSKNGLVKRIIENIVGVMAPIITALIGFGLIRAVLALLVLLGLSRESLNYQIINMIGDAAFYFLPFLIAASAARQFKTNLYLALGITGVLLHPTFQSMVASDVSMQLFGLPIREAAYSGTVIPIILIVWVMSYVDRLSEKIIPSVLKTMLKPLFIVIIMAPLALMILGPIGAIFGDGLFFVVDYLRVTVPWLVPTLMGIFTPLLVMVGMHTALTPIAQVSFSTVGFEIVQGPGMLASNISQAGAAFGVFVKTKDKQMKQIAFSSGITALSGITEPALYGVNLKLKKPLIYVMISGGIAGFYAGISGLVRYSFGSPGLLTLPVFFGEDASNIVKAAITLALAFSISFVLTVIFGFEEGIEEDMKTLEKPSLIASEKRTAAEEALIQGFVRGSVLPLSEVADEVFATEQMGPGLAIDPVSGEFHSPIEGTITTVFPTKHAIGLRHDNGLEMLLHIGLDTVKLDGDGFELFIEEGQRVKAGDLLARVDIDFIKSKGYDPTSVLIFMNNQNEPVFLEHDELIDCSNKLVTII</sequence>
<feature type="transmembrane region" description="Helical" evidence="12">
    <location>
        <begin position="108"/>
        <end position="134"/>
    </location>
</feature>
<dbReference type="Gene3D" id="3.30.1360.60">
    <property type="entry name" value="Glucose permease domain IIB"/>
    <property type="match status" value="1"/>
</dbReference>
<dbReference type="InterPro" id="IPR018113">
    <property type="entry name" value="PTrfase_EIIB_Cys"/>
</dbReference>
<feature type="transmembrane region" description="Helical" evidence="12">
    <location>
        <begin position="146"/>
        <end position="166"/>
    </location>
</feature>
<organism evidence="16 17">
    <name type="scientific">Enterococcus casseliflavus</name>
    <name type="common">Enterococcus flavescens</name>
    <dbReference type="NCBI Taxonomy" id="37734"/>
    <lineage>
        <taxon>Bacteria</taxon>
        <taxon>Bacillati</taxon>
        <taxon>Bacillota</taxon>
        <taxon>Bacilli</taxon>
        <taxon>Lactobacillales</taxon>
        <taxon>Enterococcaceae</taxon>
        <taxon>Enterococcus</taxon>
    </lineage>
</organism>
<dbReference type="PROSITE" id="PS00371">
    <property type="entry name" value="PTS_EIIA_TYPE_1_HIS"/>
    <property type="match status" value="1"/>
</dbReference>
<feature type="domain" description="PTS EIIA type-1" evidence="13">
    <location>
        <begin position="494"/>
        <end position="598"/>
    </location>
</feature>
<dbReference type="GO" id="GO:0090589">
    <property type="term" value="F:protein-phosphocysteine-trehalose phosphotransferase system transporter activity"/>
    <property type="evidence" value="ECO:0007669"/>
    <property type="project" value="TreeGrafter"/>
</dbReference>
<dbReference type="InterPro" id="IPR011297">
    <property type="entry name" value="PTS_IIABC_b_glu"/>
</dbReference>
<dbReference type="Proteomes" id="UP001268896">
    <property type="component" value="Unassembled WGS sequence"/>
</dbReference>
<evidence type="ECO:0000256" key="6">
    <source>
        <dbReference type="ARBA" id="ARBA00022683"/>
    </source>
</evidence>
<comment type="subcellular location">
    <subcellularLocation>
        <location evidence="1">Cell membrane</location>
        <topology evidence="1">Multi-pass membrane protein</topology>
    </subcellularLocation>
</comment>
<dbReference type="AlphaFoldDB" id="A0AAW8ULV5"/>
<evidence type="ECO:0000313" key="16">
    <source>
        <dbReference type="EMBL" id="MDT2963633.1"/>
    </source>
</evidence>
<evidence type="ECO:0000256" key="9">
    <source>
        <dbReference type="ARBA" id="ARBA00022989"/>
    </source>
</evidence>
<dbReference type="NCBIfam" id="TIGR01995">
    <property type="entry name" value="PTS-II-ABC-beta"/>
    <property type="match status" value="1"/>
</dbReference>
<dbReference type="SUPFAM" id="SSF55604">
    <property type="entry name" value="Glucose permease domain IIB"/>
    <property type="match status" value="1"/>
</dbReference>
<protein>
    <submittedName>
        <fullName evidence="16">Beta-glucoside-specific PTS transporter subunit IIABC</fullName>
        <ecNumber evidence="16">2.7.1.-</ecNumber>
    </submittedName>
</protein>
<dbReference type="CDD" id="cd00212">
    <property type="entry name" value="PTS_IIB_glc"/>
    <property type="match status" value="1"/>
</dbReference>